<accession>A0A1S7DQN1</accession>
<dbReference type="PANTHER" id="PTHR38709:SF1">
    <property type="entry name" value="DREBRIN"/>
    <property type="match status" value="1"/>
</dbReference>
<proteinExistence type="predicted"/>
<feature type="coiled-coil region" evidence="1">
    <location>
        <begin position="998"/>
        <end position="1069"/>
    </location>
</feature>
<dbReference type="InterPro" id="IPR010090">
    <property type="entry name" value="Phage_tape_meas"/>
</dbReference>
<name>A0A1S7DQN1_RIEAN</name>
<feature type="coiled-coil region" evidence="1">
    <location>
        <begin position="1202"/>
        <end position="1270"/>
    </location>
</feature>
<evidence type="ECO:0000313" key="4">
    <source>
        <dbReference type="EMBL" id="AQY21428.1"/>
    </source>
</evidence>
<evidence type="ECO:0000256" key="1">
    <source>
        <dbReference type="SAM" id="Coils"/>
    </source>
</evidence>
<organism evidence="4 5">
    <name type="scientific">Riemerella anatipestifer</name>
    <name type="common">Moraxella anatipestifer</name>
    <dbReference type="NCBI Taxonomy" id="34085"/>
    <lineage>
        <taxon>Bacteria</taxon>
        <taxon>Pseudomonadati</taxon>
        <taxon>Bacteroidota</taxon>
        <taxon>Flavobacteriia</taxon>
        <taxon>Flavobacteriales</taxon>
        <taxon>Weeksellaceae</taxon>
        <taxon>Riemerella</taxon>
    </lineage>
</organism>
<feature type="compositionally biased region" description="Polar residues" evidence="2">
    <location>
        <begin position="861"/>
        <end position="879"/>
    </location>
</feature>
<dbReference type="EMBL" id="CP011859">
    <property type="protein sequence ID" value="AQY21428.1"/>
    <property type="molecule type" value="Genomic_DNA"/>
</dbReference>
<evidence type="ECO:0000256" key="2">
    <source>
        <dbReference type="SAM" id="MobiDB-lite"/>
    </source>
</evidence>
<evidence type="ECO:0000313" key="5">
    <source>
        <dbReference type="Proteomes" id="UP000189883"/>
    </source>
</evidence>
<feature type="region of interest" description="Disordered" evidence="2">
    <location>
        <begin position="858"/>
        <end position="892"/>
    </location>
</feature>
<reference evidence="4 5" key="1">
    <citation type="submission" date="2015-06" db="EMBL/GenBank/DDBJ databases">
        <title>R. anatipestifer strain HXb2 is the most virulent strain so far, and the genome sequence would help us uncover the pathogenesis.</title>
        <authorList>
            <person name="Hu Q."/>
            <person name="Qi J."/>
            <person name="Bo H."/>
            <person name="Liu G."/>
            <person name="Tao M."/>
            <person name="Ding Y."/>
            <person name="Xue Y."/>
        </authorList>
    </citation>
    <scope>NUCLEOTIDE SEQUENCE [LARGE SCALE GENOMIC DNA]</scope>
    <source>
        <strain evidence="4 5">HXb2</strain>
    </source>
</reference>
<dbReference type="RefSeq" id="WP_079206685.1">
    <property type="nucleotide sequence ID" value="NZ_CP011859.1"/>
</dbReference>
<dbReference type="Pfam" id="PF10145">
    <property type="entry name" value="PhageMin_Tail"/>
    <property type="match status" value="1"/>
</dbReference>
<protein>
    <recommendedName>
        <fullName evidence="3">Phage tail tape measure protein domain-containing protein</fullName>
    </recommendedName>
</protein>
<dbReference type="Proteomes" id="UP000189883">
    <property type="component" value="Chromosome"/>
</dbReference>
<dbReference type="PANTHER" id="PTHR38709">
    <property type="entry name" value="SI:CH73-193C12.2-RELATED"/>
    <property type="match status" value="1"/>
</dbReference>
<evidence type="ECO:0000259" key="3">
    <source>
        <dbReference type="Pfam" id="PF10145"/>
    </source>
</evidence>
<gene>
    <name evidence="4" type="ORF">AB406_0470</name>
</gene>
<keyword evidence="1" id="KW-0175">Coiled coil</keyword>
<dbReference type="GO" id="GO:0005856">
    <property type="term" value="C:cytoskeleton"/>
    <property type="evidence" value="ECO:0007669"/>
    <property type="project" value="TreeGrafter"/>
</dbReference>
<sequence length="1466" mass="165353">MAKKISDEILSLKVVVNGDEAQSRILALERANNKLSDSMEEQKKIMKDLRASKKKNSEEYSKAEKELENLTKKYGENLKAIEAEVKAMDIMSLTMQQLRGRARDLQYTLSHMNPDHGSYKSTQLELEKINSRMGELRQGAQSAGVSINSLADKFNRYSGMATAVLATFAGIAISIQSTIDLNNKLSDAQTAVAKTTGMTDEAVKELTKSFNEFDTRTSKLDLLKIAEVGGRLGVPKEQIKDFTREVDKAYVALSDSFSGGVEQVANKIGKIKGLFKETKDLDMATAINQIGSSLNELGASGAASEANIAEFATRVGALPEKLKPTVAEAMALGAAFEESGIDAERSATAYSNFVRRAAQDTQGFAEVMNLPIAKVKELINTNPTEFFLKFSEGMRGLDATQVAAILDKLKLNDQYLTSIVGAAGDNTDKFRNSIELSNQALQEATSLQEEFNKVNNNAAAIYEKVRKKFISMFTSEAVVNTLTWLIETFGKLIGAVEDTEGNITIFRNTLLHLIKIFTVVITTLLSYRTGLMLVDVWTRRSTISTNLLNWALKAMGIQANLARSSTLLLSAAKLALTGNITRARLAVTLFFNTLKLNPFGLVIAGLTAVIGSVIYFKSEAEKAKEAQRKLADEMNKFGKIQREVSESGKMANEKFRDSTRLLVQTLKSEVATQDMRKKAYETLIRMHPQLADQANKEYRWTNKMAEAYELLAIKVDIAARAKARAAAKQSIYDDIEKKRIEYIKGSDAREKEQKERNEIRKRNNQRLKHGKSNVNYGSSTLMSAGGVYTQLETLTYKEHNKGVTILNDIINSKKLLRKLSEDEEKTLSALQKAYKTATGNRKKVLEFEISSYYSNGEEVGESSTSNYNIPNGEGSTSTKGKGRVKKTEAEKRAEREARKFEEEKRKLLESAEKFADERLKLEELEQTAKIDLMKDGYEKELAIIEESERKKLAELEKQKYSQEDFKKLDEIISKSTEEEKRKFEAIKREWKSQNKRLMNLQLQEMEITELKKQKLEEEYKEKNLKKQEENFQREIFLLRTQENEKIAELETLEQQRAFLKDKISTQELSKIRNWEDGKVAIQRYYQEKSLDLQANYLKRLIKELDSLPPANLTEAQTKALEAMKARLAEIGVELNGIKNGKEDAKFSSLSNFGGQADIFGLTPEQWEAMFENTDKLEVKIQKIGAALEVAKNIMATYHAYTKANQEAELRRYEVASERKKKKLQAELDAGIISQQEYKHKTIAIENELAIKKWQLEVDEAKREKDMKKGEIVTKTAMGIMSIWEKHSANPILAGILTAAVTALGGVQYATVAKQPLPAPPSIVGAESGYYPVKRVQDGKLFRAKKTESKSGIYDEPTMLVGEQGKNFPELVVSGRAMKRIDPKLKNDFMREVYRVEGFENGKYPQLPHNTPDYTEEILSLLKRNTQILEKIEREGVRGVFEKSARMGKELEDMQKDYRRIVEKNKH</sequence>
<feature type="coiled-coil region" evidence="1">
    <location>
        <begin position="616"/>
        <end position="643"/>
    </location>
</feature>
<dbReference type="NCBIfam" id="TIGR01760">
    <property type="entry name" value="tape_meas_TP901"/>
    <property type="match status" value="1"/>
</dbReference>
<feature type="domain" description="Phage tail tape measure protein" evidence="3">
    <location>
        <begin position="208"/>
        <end position="409"/>
    </location>
</feature>
<feature type="coiled-coil region" evidence="1">
    <location>
        <begin position="25"/>
        <end position="84"/>
    </location>
</feature>